<evidence type="ECO:0000256" key="1">
    <source>
        <dbReference type="ARBA" id="ARBA00004141"/>
    </source>
</evidence>
<evidence type="ECO:0000256" key="9">
    <source>
        <dbReference type="SAM" id="Phobius"/>
    </source>
</evidence>
<dbReference type="EMBL" id="MU827800">
    <property type="protein sequence ID" value="KAJ7327771.1"/>
    <property type="molecule type" value="Genomic_DNA"/>
</dbReference>
<dbReference type="PROSITE" id="PS00237">
    <property type="entry name" value="G_PROTEIN_RECEP_F1_1"/>
    <property type="match status" value="1"/>
</dbReference>
<keyword evidence="5 9" id="KW-0472">Membrane</keyword>
<feature type="transmembrane region" description="Helical" evidence="9">
    <location>
        <begin position="16"/>
        <end position="41"/>
    </location>
</feature>
<keyword evidence="3 9" id="KW-1133">Transmembrane helix</keyword>
<dbReference type="PRINTS" id="PR00237">
    <property type="entry name" value="GPCRRHODOPSN"/>
</dbReference>
<name>A0A9X0CDS1_9CNID</name>
<dbReference type="SUPFAM" id="SSF81321">
    <property type="entry name" value="Family A G protein-coupled receptor-like"/>
    <property type="match status" value="1"/>
</dbReference>
<proteinExistence type="inferred from homology"/>
<evidence type="ECO:0000256" key="6">
    <source>
        <dbReference type="ARBA" id="ARBA00023170"/>
    </source>
</evidence>
<comment type="similarity">
    <text evidence="8">Belongs to the G-protein coupled receptor 1 family.</text>
</comment>
<dbReference type="Gene3D" id="1.20.1070.10">
    <property type="entry name" value="Rhodopsin 7-helix transmembrane proteins"/>
    <property type="match status" value="1"/>
</dbReference>
<dbReference type="PANTHER" id="PTHR24243">
    <property type="entry name" value="G-PROTEIN COUPLED RECEPTOR"/>
    <property type="match status" value="1"/>
</dbReference>
<feature type="transmembrane region" description="Helical" evidence="9">
    <location>
        <begin position="233"/>
        <end position="253"/>
    </location>
</feature>
<dbReference type="AlphaFoldDB" id="A0A9X0CDS1"/>
<feature type="transmembrane region" description="Helical" evidence="9">
    <location>
        <begin position="183"/>
        <end position="205"/>
    </location>
</feature>
<dbReference type="OrthoDB" id="9946013at2759"/>
<feature type="transmembrane region" description="Helical" evidence="9">
    <location>
        <begin position="273"/>
        <end position="293"/>
    </location>
</feature>
<evidence type="ECO:0000256" key="4">
    <source>
        <dbReference type="ARBA" id="ARBA00023040"/>
    </source>
</evidence>
<evidence type="ECO:0000256" key="7">
    <source>
        <dbReference type="ARBA" id="ARBA00023224"/>
    </source>
</evidence>
<dbReference type="PANTHER" id="PTHR24243:SF208">
    <property type="entry name" value="PYROKININ-1 RECEPTOR"/>
    <property type="match status" value="1"/>
</dbReference>
<gene>
    <name evidence="11" type="ORF">OS493_026650</name>
</gene>
<organism evidence="11 12">
    <name type="scientific">Desmophyllum pertusum</name>
    <dbReference type="NCBI Taxonomy" id="174260"/>
    <lineage>
        <taxon>Eukaryota</taxon>
        <taxon>Metazoa</taxon>
        <taxon>Cnidaria</taxon>
        <taxon>Anthozoa</taxon>
        <taxon>Hexacorallia</taxon>
        <taxon>Scleractinia</taxon>
        <taxon>Caryophylliina</taxon>
        <taxon>Caryophylliidae</taxon>
        <taxon>Desmophyllum</taxon>
    </lineage>
</organism>
<reference evidence="11" key="1">
    <citation type="submission" date="2023-01" db="EMBL/GenBank/DDBJ databases">
        <title>Genome assembly of the deep-sea coral Lophelia pertusa.</title>
        <authorList>
            <person name="Herrera S."/>
            <person name="Cordes E."/>
        </authorList>
    </citation>
    <scope>NUCLEOTIDE SEQUENCE</scope>
    <source>
        <strain evidence="11">USNM1676648</strain>
        <tissue evidence="11">Polyp</tissue>
    </source>
</reference>
<evidence type="ECO:0000259" key="10">
    <source>
        <dbReference type="PROSITE" id="PS50262"/>
    </source>
</evidence>
<dbReference type="Pfam" id="PF00001">
    <property type="entry name" value="7tm_1"/>
    <property type="match status" value="1"/>
</dbReference>
<keyword evidence="2 8" id="KW-0812">Transmembrane</keyword>
<sequence length="321" mass="36398">MENCTNSSTVAGNSEAIAKATICMLVLAVSLVENIMVLVVLKKNFSLRRRMRTNSFFIANMSVADVLFAAQNIPHSYNYIVLNGHWILQGNIGMVFCKIDMFFSLITMVTANLTILAIAIHRFFVVYFPFKKIITRRVCFSIIFLTWLVSTLFASPMFYYADLISENDFTTCTLTDVQVLKTWYTVLAGILATTLVAMLVLYTAIGLKIWRRKFPGDANQMAYLRREKQNHEIFKMLITLIVAFYVCSLPILTLQLSFALGFYEVLQVVHGRFIAVVMLCLNGAINPIIYVIFNKSFRDKVKVALSKCTCARTAIYSLGKH</sequence>
<comment type="subcellular location">
    <subcellularLocation>
        <location evidence="1">Membrane</location>
        <topology evidence="1">Multi-pass membrane protein</topology>
    </subcellularLocation>
</comment>
<accession>A0A9X0CDS1</accession>
<keyword evidence="7 8" id="KW-0807">Transducer</keyword>
<dbReference type="PROSITE" id="PS50262">
    <property type="entry name" value="G_PROTEIN_RECEP_F1_2"/>
    <property type="match status" value="1"/>
</dbReference>
<evidence type="ECO:0000313" key="11">
    <source>
        <dbReference type="EMBL" id="KAJ7327771.1"/>
    </source>
</evidence>
<evidence type="ECO:0000256" key="3">
    <source>
        <dbReference type="ARBA" id="ARBA00022989"/>
    </source>
</evidence>
<dbReference type="InterPro" id="IPR000276">
    <property type="entry name" value="GPCR_Rhodpsn"/>
</dbReference>
<keyword evidence="12" id="KW-1185">Reference proteome</keyword>
<feature type="transmembrane region" description="Helical" evidence="9">
    <location>
        <begin position="101"/>
        <end position="126"/>
    </location>
</feature>
<evidence type="ECO:0000313" key="12">
    <source>
        <dbReference type="Proteomes" id="UP001163046"/>
    </source>
</evidence>
<comment type="caution">
    <text evidence="11">The sequence shown here is derived from an EMBL/GenBank/DDBJ whole genome shotgun (WGS) entry which is preliminary data.</text>
</comment>
<feature type="transmembrane region" description="Helical" evidence="9">
    <location>
        <begin position="53"/>
        <end position="73"/>
    </location>
</feature>
<evidence type="ECO:0000256" key="5">
    <source>
        <dbReference type="ARBA" id="ARBA00023136"/>
    </source>
</evidence>
<feature type="transmembrane region" description="Helical" evidence="9">
    <location>
        <begin position="138"/>
        <end position="161"/>
    </location>
</feature>
<dbReference type="CDD" id="cd00637">
    <property type="entry name" value="7tm_classA_rhodopsin-like"/>
    <property type="match status" value="1"/>
</dbReference>
<protein>
    <recommendedName>
        <fullName evidence="10">G-protein coupled receptors family 1 profile domain-containing protein</fullName>
    </recommendedName>
</protein>
<evidence type="ECO:0000256" key="2">
    <source>
        <dbReference type="ARBA" id="ARBA00022692"/>
    </source>
</evidence>
<dbReference type="Proteomes" id="UP001163046">
    <property type="component" value="Unassembled WGS sequence"/>
</dbReference>
<keyword evidence="4 8" id="KW-0297">G-protein coupled receptor</keyword>
<dbReference type="InterPro" id="IPR017452">
    <property type="entry name" value="GPCR_Rhodpsn_7TM"/>
</dbReference>
<evidence type="ECO:0000256" key="8">
    <source>
        <dbReference type="RuleBase" id="RU000688"/>
    </source>
</evidence>
<dbReference type="GO" id="GO:0016020">
    <property type="term" value="C:membrane"/>
    <property type="evidence" value="ECO:0007669"/>
    <property type="project" value="UniProtKB-SubCell"/>
</dbReference>
<keyword evidence="6 8" id="KW-0675">Receptor</keyword>
<dbReference type="GO" id="GO:0004930">
    <property type="term" value="F:G protein-coupled receptor activity"/>
    <property type="evidence" value="ECO:0007669"/>
    <property type="project" value="UniProtKB-KW"/>
</dbReference>
<feature type="domain" description="G-protein coupled receptors family 1 profile" evidence="10">
    <location>
        <begin position="33"/>
        <end position="290"/>
    </location>
</feature>